<evidence type="ECO:0000259" key="2">
    <source>
        <dbReference type="Pfam" id="PF13960"/>
    </source>
</evidence>
<keyword evidence="4" id="KW-1185">Reference proteome</keyword>
<accession>A0AAN9JQ47</accession>
<feature type="domain" description="DUF4218" evidence="2">
    <location>
        <begin position="90"/>
        <end position="157"/>
    </location>
</feature>
<gene>
    <name evidence="3" type="ORF">RJT34_12604</name>
</gene>
<dbReference type="AlphaFoldDB" id="A0AAN9JQ47"/>
<evidence type="ECO:0000313" key="4">
    <source>
        <dbReference type="Proteomes" id="UP001359559"/>
    </source>
</evidence>
<keyword evidence="1" id="KW-0812">Transmembrane</keyword>
<proteinExistence type="predicted"/>
<sequence>MLEVTPLSLLFSIHSLAFLVPIFYKTFRSVAGPLLYLTGNLFTGSVPKWIEQPKTNRQSSPAREEAAVPESELDIDTRRRLLILPPKIARARMGGPVQYRWMYPFERFLRSLKEKVKNKARVEGSICEAYLVEETSTFASFYFPGEIDTRRTRVQRNFDVGESSSSYPQLSIFNYLGQAKGKETQCFLEDRDLQVAHLIYSDFLREFNPDISDIEINHEISTHFSAWFKQHVCDPTNEIVLRIKPCPIIFASFSGGLKACMQKVLQIIGGTSEAHNKNIQVIFGIIHLITRLVSLRSLAG</sequence>
<dbReference type="PANTHER" id="PTHR48258">
    <property type="entry name" value="DUF4218 DOMAIN-CONTAINING PROTEIN-RELATED"/>
    <property type="match status" value="1"/>
</dbReference>
<evidence type="ECO:0000313" key="3">
    <source>
        <dbReference type="EMBL" id="KAK7301732.1"/>
    </source>
</evidence>
<protein>
    <recommendedName>
        <fullName evidence="2">DUF4218 domain-containing protein</fullName>
    </recommendedName>
</protein>
<name>A0AAN9JQ47_CLITE</name>
<dbReference type="EMBL" id="JAYKXN010000003">
    <property type="protein sequence ID" value="KAK7301732.1"/>
    <property type="molecule type" value="Genomic_DNA"/>
</dbReference>
<feature type="transmembrane region" description="Helical" evidence="1">
    <location>
        <begin position="6"/>
        <end position="24"/>
    </location>
</feature>
<reference evidence="3 4" key="1">
    <citation type="submission" date="2024-01" db="EMBL/GenBank/DDBJ databases">
        <title>The genomes of 5 underutilized Papilionoideae crops provide insights into root nodulation and disease resistance.</title>
        <authorList>
            <person name="Yuan L."/>
        </authorList>
    </citation>
    <scope>NUCLEOTIDE SEQUENCE [LARGE SCALE GENOMIC DNA]</scope>
    <source>
        <strain evidence="3">LY-2023</strain>
        <tissue evidence="3">Leaf</tissue>
    </source>
</reference>
<dbReference type="PANTHER" id="PTHR48258:SF3">
    <property type="entry name" value="FK506-BINDING PROTEIN 4-LIKE ISOFORM X1"/>
    <property type="match status" value="1"/>
</dbReference>
<organism evidence="3 4">
    <name type="scientific">Clitoria ternatea</name>
    <name type="common">Butterfly pea</name>
    <dbReference type="NCBI Taxonomy" id="43366"/>
    <lineage>
        <taxon>Eukaryota</taxon>
        <taxon>Viridiplantae</taxon>
        <taxon>Streptophyta</taxon>
        <taxon>Embryophyta</taxon>
        <taxon>Tracheophyta</taxon>
        <taxon>Spermatophyta</taxon>
        <taxon>Magnoliopsida</taxon>
        <taxon>eudicotyledons</taxon>
        <taxon>Gunneridae</taxon>
        <taxon>Pentapetalae</taxon>
        <taxon>rosids</taxon>
        <taxon>fabids</taxon>
        <taxon>Fabales</taxon>
        <taxon>Fabaceae</taxon>
        <taxon>Papilionoideae</taxon>
        <taxon>50 kb inversion clade</taxon>
        <taxon>NPAAA clade</taxon>
        <taxon>indigoferoid/millettioid clade</taxon>
        <taxon>Phaseoleae</taxon>
        <taxon>Clitoria</taxon>
    </lineage>
</organism>
<dbReference type="InterPro" id="IPR025452">
    <property type="entry name" value="DUF4218"/>
</dbReference>
<dbReference type="Pfam" id="PF13960">
    <property type="entry name" value="DUF4218"/>
    <property type="match status" value="1"/>
</dbReference>
<evidence type="ECO:0000256" key="1">
    <source>
        <dbReference type="SAM" id="Phobius"/>
    </source>
</evidence>
<comment type="caution">
    <text evidence="3">The sequence shown here is derived from an EMBL/GenBank/DDBJ whole genome shotgun (WGS) entry which is preliminary data.</text>
</comment>
<dbReference type="Proteomes" id="UP001359559">
    <property type="component" value="Unassembled WGS sequence"/>
</dbReference>
<keyword evidence="1" id="KW-1133">Transmembrane helix</keyword>
<keyword evidence="1" id="KW-0472">Membrane</keyword>